<evidence type="ECO:0000256" key="6">
    <source>
        <dbReference type="ARBA" id="ARBA00025513"/>
    </source>
</evidence>
<dbReference type="GO" id="GO:0005634">
    <property type="term" value="C:nucleus"/>
    <property type="evidence" value="ECO:0007669"/>
    <property type="project" value="UniProtKB-SubCell"/>
</dbReference>
<feature type="domain" description="Enhancer of polycomb-like N-terminal" evidence="9">
    <location>
        <begin position="49"/>
        <end position="202"/>
    </location>
</feature>
<evidence type="ECO:0000256" key="7">
    <source>
        <dbReference type="RuleBase" id="RU361124"/>
    </source>
</evidence>
<evidence type="ECO:0000256" key="2">
    <source>
        <dbReference type="ARBA" id="ARBA00008035"/>
    </source>
</evidence>
<keyword evidence="4 7" id="KW-0804">Transcription</keyword>
<evidence type="ECO:0000256" key="4">
    <source>
        <dbReference type="ARBA" id="ARBA00023163"/>
    </source>
</evidence>
<evidence type="ECO:0000313" key="11">
    <source>
        <dbReference type="Proteomes" id="UP000183365"/>
    </source>
</evidence>
<name>A0A1L0AYZ0_9ASCO</name>
<dbReference type="PANTHER" id="PTHR14898">
    <property type="entry name" value="ENHANCER OF POLYCOMB"/>
    <property type="match status" value="1"/>
</dbReference>
<dbReference type="Proteomes" id="UP000183365">
    <property type="component" value="Unassembled WGS sequence"/>
</dbReference>
<comment type="subcellular location">
    <subcellularLocation>
        <location evidence="1 7">Nucleus</location>
    </subcellularLocation>
</comment>
<evidence type="ECO:0000256" key="1">
    <source>
        <dbReference type="ARBA" id="ARBA00004123"/>
    </source>
</evidence>
<evidence type="ECO:0000259" key="9">
    <source>
        <dbReference type="Pfam" id="PF10513"/>
    </source>
</evidence>
<evidence type="ECO:0000256" key="8">
    <source>
        <dbReference type="SAM" id="MobiDB-lite"/>
    </source>
</evidence>
<dbReference type="GO" id="GO:0035267">
    <property type="term" value="C:NuA4 histone acetyltransferase complex"/>
    <property type="evidence" value="ECO:0007669"/>
    <property type="project" value="InterPro"/>
</dbReference>
<feature type="region of interest" description="Disordered" evidence="8">
    <location>
        <begin position="929"/>
        <end position="992"/>
    </location>
</feature>
<accession>A0A1L0AYZ0</accession>
<feature type="region of interest" description="Disordered" evidence="8">
    <location>
        <begin position="1"/>
        <end position="34"/>
    </location>
</feature>
<dbReference type="Pfam" id="PF10513">
    <property type="entry name" value="EPL1"/>
    <property type="match status" value="1"/>
</dbReference>
<gene>
    <name evidence="10" type="ORF">HGUI_00115</name>
</gene>
<dbReference type="EMBL" id="FQNF01000002">
    <property type="protein sequence ID" value="SGZ37915.1"/>
    <property type="molecule type" value="Genomic_DNA"/>
</dbReference>
<evidence type="ECO:0000256" key="5">
    <source>
        <dbReference type="ARBA" id="ARBA00023242"/>
    </source>
</evidence>
<evidence type="ECO:0000256" key="3">
    <source>
        <dbReference type="ARBA" id="ARBA00023015"/>
    </source>
</evidence>
<dbReference type="AlphaFoldDB" id="A0A1L0AYZ0"/>
<comment type="function">
    <text evidence="6">Component of the NuA4 histone acetyltransferase complex which is involved in transcriptional activation of selected genes principally by acetylation of nucleosomal histone H4 and H2A. The NuA4 complex is also involved in DNA repair. Involved in gene silencing by neighboring heterochromatin, blockage of the silencing spreading along the chromosome, and required for cell cycle progression through G2/M.</text>
</comment>
<feature type="compositionally biased region" description="Low complexity" evidence="8">
    <location>
        <begin position="17"/>
        <end position="30"/>
    </location>
</feature>
<dbReference type="GO" id="GO:0006357">
    <property type="term" value="P:regulation of transcription by RNA polymerase II"/>
    <property type="evidence" value="ECO:0007669"/>
    <property type="project" value="InterPro"/>
</dbReference>
<keyword evidence="5 7" id="KW-0539">Nucleus</keyword>
<protein>
    <recommendedName>
        <fullName evidence="7">Enhancer of polycomb-like protein</fullName>
    </recommendedName>
</protein>
<dbReference type="InterPro" id="IPR019542">
    <property type="entry name" value="Enhancer_polycomb-like_N"/>
</dbReference>
<comment type="similarity">
    <text evidence="2 7">Belongs to the enhancer of polycomb family.</text>
</comment>
<feature type="compositionally biased region" description="Basic residues" evidence="8">
    <location>
        <begin position="1"/>
        <end position="16"/>
    </location>
</feature>
<dbReference type="InterPro" id="IPR024943">
    <property type="entry name" value="Enhancer_polycomb"/>
</dbReference>
<keyword evidence="3 7" id="KW-0805">Transcription regulation</keyword>
<dbReference type="VEuPathDB" id="FungiDB:HGUI_00115"/>
<keyword evidence="11" id="KW-1185">Reference proteome</keyword>
<sequence>MAATRKQRSANRKKKASTSTTTTNVTNNKNIPDQQESLLAESIGSRSIRQKKVAINTKMNIMTSIQWKNSFGKEFGQQPPKSVIEQPTVNGDHKDVLSVETGVEKHEEKEEHLKKILQNSNTTKHEYIPTPDASKKWKNYDDVKLVPFESPDHYIISTATLEDCYGIEYLMDEVDENFLKINKLDAEISDDHFELICQIFEEIINEHQPFLTVEPNSILDFNECNNIFQSKLKDHYPLIKSNMCSTTTNEEKGINIVLKKNIIKELNIPKYIKLIWESDITKKSLSNESELEVVELWKKHGEQIYDHWKNRKLERHGDTIRPHLRFEKTGEKNDNDPYICFRRREIRQVRKTRKMDKINSQKLHILLEQLKRTKDIINDVTKREVLKFEALESWEKIYQQRKIIRKQGIKLSPQKAKDLMIDEVNLNFQSKKKTYVNSIGEPCDSLLGSVSFKNRQLLSIQNEEKRFIKDHNIDELKKKIEKKQIHAQAMKKKAQQERAKKRQLKAEEEKQNKKRKTGKGNAIGTGSSYVTDGKSKVLKDLDPNSLNSGGLSQQQMLQQQRMKSSVYTEAKNNTIPEHDLRNVDTLLSAKQQQNKKFFEDAMQKRFMEDSNNKFVNFTNSTMNPSFDFNIPSEMMNEFGCPAISSSLSTTDFDIFNWAYNPIFDYAKDPNFGNSYTPELSRYYNKEAIKSNVKVITTDGDIIKGEAKVGNDSSLTLFDNDLGDFLKENENSKKINNFDDYIMPETYQLDSEMKPSSFQEQPGRSGSFDKQYTKELPFLNRKRINRFNEIFIDKHYNHMDQVENKQTDVLEEFFDFKEIERQENAIVPVVKTNSDVKVNEVIDVYESEKDSYLRMIDRWKFDIDHYIHAPTLLESSSILNNISKETQVVRFSTMLGTKSYDKMKETQHQYRKELVSKVKREQLKRHKFVEQMKKKQKQMLQLQMKQKAMQASSGNEGNEETTTPVKKKTKSTKKNNDKQTTASVSRTKKQEAS</sequence>
<feature type="compositionally biased region" description="Basic and acidic residues" evidence="8">
    <location>
        <begin position="494"/>
        <end position="511"/>
    </location>
</feature>
<feature type="region of interest" description="Disordered" evidence="8">
    <location>
        <begin position="484"/>
        <end position="551"/>
    </location>
</feature>
<feature type="compositionally biased region" description="Low complexity" evidence="8">
    <location>
        <begin position="937"/>
        <end position="950"/>
    </location>
</feature>
<feature type="compositionally biased region" description="Basic and acidic residues" evidence="8">
    <location>
        <begin position="533"/>
        <end position="542"/>
    </location>
</feature>
<proteinExistence type="inferred from homology"/>
<dbReference type="OrthoDB" id="435275at2759"/>
<organism evidence="10 11">
    <name type="scientific">Hanseniaspora guilliermondii</name>
    <dbReference type="NCBI Taxonomy" id="56406"/>
    <lineage>
        <taxon>Eukaryota</taxon>
        <taxon>Fungi</taxon>
        <taxon>Dikarya</taxon>
        <taxon>Ascomycota</taxon>
        <taxon>Saccharomycotina</taxon>
        <taxon>Saccharomycetes</taxon>
        <taxon>Saccharomycodales</taxon>
        <taxon>Saccharomycodaceae</taxon>
        <taxon>Hanseniaspora</taxon>
    </lineage>
</organism>
<reference evidence="11" key="1">
    <citation type="submission" date="2016-11" db="EMBL/GenBank/DDBJ databases">
        <authorList>
            <person name="Guldener U."/>
        </authorList>
    </citation>
    <scope>NUCLEOTIDE SEQUENCE [LARGE SCALE GENOMIC DNA]</scope>
</reference>
<evidence type="ECO:0000313" key="10">
    <source>
        <dbReference type="EMBL" id="SGZ37915.1"/>
    </source>
</evidence>